<dbReference type="Gene3D" id="3.40.50.2020">
    <property type="match status" value="1"/>
</dbReference>
<sequence>MPRAVPEGSRILLIDDTWTTGGRAQSLAFALKSSGAGGVAAVVLGRHVNPDYEPAKPLINRLRSASSFDLHRCALEDAAVGW</sequence>
<evidence type="ECO:0000313" key="1">
    <source>
        <dbReference type="EMBL" id="BAL88619.1"/>
    </source>
</evidence>
<organism evidence="1 2">
    <name type="scientific">Actinoplanes missouriensis (strain ATCC 14538 / DSM 43046 / CBS 188.64 / JCM 3121 / NBRC 102363 / NCIMB 12654 / NRRL B-3342 / UNCC 431)</name>
    <dbReference type="NCBI Taxonomy" id="512565"/>
    <lineage>
        <taxon>Bacteria</taxon>
        <taxon>Bacillati</taxon>
        <taxon>Actinomycetota</taxon>
        <taxon>Actinomycetes</taxon>
        <taxon>Micromonosporales</taxon>
        <taxon>Micromonosporaceae</taxon>
        <taxon>Actinoplanes</taxon>
    </lineage>
</organism>
<dbReference type="EMBL" id="AP012319">
    <property type="protein sequence ID" value="BAL88619.1"/>
    <property type="molecule type" value="Genomic_DNA"/>
</dbReference>
<keyword evidence="2" id="KW-1185">Reference proteome</keyword>
<dbReference type="InterPro" id="IPR000836">
    <property type="entry name" value="PRTase_dom"/>
</dbReference>
<accession>I0H6I2</accession>
<dbReference type="PATRIC" id="fig|512565.3.peg.3395"/>
<evidence type="ECO:0000313" key="2">
    <source>
        <dbReference type="Proteomes" id="UP000007882"/>
    </source>
</evidence>
<dbReference type="KEGG" id="ams:AMIS_33990"/>
<dbReference type="SUPFAM" id="SSF53271">
    <property type="entry name" value="PRTase-like"/>
    <property type="match status" value="1"/>
</dbReference>
<dbReference type="InterPro" id="IPR029057">
    <property type="entry name" value="PRTase-like"/>
</dbReference>
<name>I0H6I2_ACTM4</name>
<dbReference type="HOGENOM" id="CLU_2550724_0_0_11"/>
<dbReference type="STRING" id="512565.AMIS_33990"/>
<protein>
    <recommendedName>
        <fullName evidence="3">Phosphoribosyltransferase domain-containing protein</fullName>
    </recommendedName>
</protein>
<evidence type="ECO:0008006" key="3">
    <source>
        <dbReference type="Google" id="ProtNLM"/>
    </source>
</evidence>
<proteinExistence type="predicted"/>
<reference evidence="1 2" key="1">
    <citation type="submission" date="2012-02" db="EMBL/GenBank/DDBJ databases">
        <title>Complete genome sequence of Actinoplanes missouriensis 431 (= NBRC 102363).</title>
        <authorList>
            <person name="Ohnishi Y."/>
            <person name="Ishikawa J."/>
            <person name="Sekine M."/>
            <person name="Hosoyama A."/>
            <person name="Harada T."/>
            <person name="Narita H."/>
            <person name="Hata T."/>
            <person name="Konno Y."/>
            <person name="Tutikane K."/>
            <person name="Fujita N."/>
            <person name="Horinouchi S."/>
            <person name="Hayakawa M."/>
        </authorList>
    </citation>
    <scope>NUCLEOTIDE SEQUENCE [LARGE SCALE GENOMIC DNA]</scope>
    <source>
        <strain evidence="2">ATCC 14538 / DSM 43046 / CBS 188.64 / JCM 3121 / NBRC 102363 / NCIMB 12654 / NRRL B-3342 / UNCC 431</strain>
    </source>
</reference>
<dbReference type="AlphaFoldDB" id="I0H6I2"/>
<gene>
    <name evidence="1" type="ordered locus">AMIS_33990</name>
</gene>
<dbReference type="Proteomes" id="UP000007882">
    <property type="component" value="Chromosome"/>
</dbReference>
<dbReference type="CDD" id="cd06223">
    <property type="entry name" value="PRTases_typeI"/>
    <property type="match status" value="1"/>
</dbReference>